<dbReference type="EMBL" id="DS016069">
    <property type="protein sequence ID" value="KOB84855.1"/>
    <property type="molecule type" value="Genomic_DNA"/>
</dbReference>
<dbReference type="KEGG" id="pfd:PFDG_00176"/>
<proteinExistence type="predicted"/>
<keyword evidence="1" id="KW-0472">Membrane</keyword>
<evidence type="ECO:0008006" key="4">
    <source>
        <dbReference type="Google" id="ProtNLM"/>
    </source>
</evidence>
<feature type="transmembrane region" description="Helical" evidence="1">
    <location>
        <begin position="295"/>
        <end position="317"/>
    </location>
</feature>
<keyword evidence="1" id="KW-1133">Transmembrane helix</keyword>
<protein>
    <recommendedName>
        <fullName evidence="4">Rifin</fullName>
    </recommendedName>
</protein>
<dbReference type="Proteomes" id="UP000054282">
    <property type="component" value="Unassembled WGS sequence"/>
</dbReference>
<evidence type="ECO:0000313" key="3">
    <source>
        <dbReference type="Proteomes" id="UP000054282"/>
    </source>
</evidence>
<reference evidence="3" key="2">
    <citation type="submission" date="2006-09" db="EMBL/GenBank/DDBJ databases">
        <title>The genome sequence of Plasmodium falciparum Dd2.</title>
        <authorList>
            <consortium name="The Broad Institute Genome Sequencing Platform"/>
            <person name="Birren B."/>
            <person name="Lander E."/>
            <person name="Galagan J."/>
            <person name="Nusbaum C."/>
            <person name="Devon K."/>
            <person name="Henn M."/>
            <person name="Jaffe D."/>
            <person name="Butler J."/>
            <person name="Alvarez P."/>
            <person name="Gnerre S."/>
            <person name="Grabherr M."/>
            <person name="Kleber M."/>
            <person name="Mauceli E."/>
            <person name="Brockman W."/>
            <person name="MacCallum I.A."/>
            <person name="Rounsley S."/>
            <person name="Young S."/>
            <person name="LaButti K."/>
            <person name="Pushparaj V."/>
            <person name="DeCaprio D."/>
            <person name="Crawford M."/>
            <person name="Koehrsen M."/>
            <person name="Engels R."/>
            <person name="Montgomery P."/>
            <person name="Pearson M."/>
            <person name="Howarth C."/>
            <person name="Larson L."/>
            <person name="Luoma S."/>
            <person name="White J."/>
            <person name="Kodira C."/>
            <person name="Zeng Q."/>
            <person name="O'Leary S."/>
            <person name="Yandava C."/>
            <person name="Alvarado L."/>
            <person name="Wirth D."/>
            <person name="Volkman S."/>
            <person name="Hartl D."/>
        </authorList>
    </citation>
    <scope>NUCLEOTIDE SEQUENCE [LARGE SCALE GENOMIC DNA]</scope>
</reference>
<dbReference type="AlphaFoldDB" id="A0A0L7LX97"/>
<dbReference type="Pfam" id="PF02009">
    <property type="entry name" value="RIFIN"/>
    <property type="match status" value="1"/>
</dbReference>
<dbReference type="OMA" id="RMKTIRQ"/>
<reference evidence="3" key="1">
    <citation type="submission" date="2006-09" db="EMBL/GenBank/DDBJ databases">
        <title>Annotation of Plasmodium falciparum Dd2.</title>
        <authorList>
            <consortium name="The Broad Institute Genome Sequencing Platform"/>
            <person name="Volkman S.K."/>
            <person name="Neafsey D.E."/>
            <person name="Dash A.P."/>
            <person name="Chitnis C.E."/>
            <person name="Hartl D.L."/>
            <person name="Young S.K."/>
            <person name="Zeng Q."/>
            <person name="Koehrsen M."/>
            <person name="Alvarado L."/>
            <person name="Berlin A."/>
            <person name="Borenstein D."/>
            <person name="Chapman S.B."/>
            <person name="Chen Z."/>
            <person name="Engels R."/>
            <person name="Freedman E."/>
            <person name="Gellesch M."/>
            <person name="Goldberg J."/>
            <person name="Griggs A."/>
            <person name="Gujja S."/>
            <person name="Heilman E.R."/>
            <person name="Heiman D.I."/>
            <person name="Howarth C."/>
            <person name="Jen D."/>
            <person name="Larson L."/>
            <person name="Mehta T."/>
            <person name="Neiman D."/>
            <person name="Park D."/>
            <person name="Pearson M."/>
            <person name="Roberts A."/>
            <person name="Saif S."/>
            <person name="Shea T."/>
            <person name="Shenoy N."/>
            <person name="Sisk P."/>
            <person name="Stolte C."/>
            <person name="Sykes S."/>
            <person name="Walk T."/>
            <person name="White J."/>
            <person name="Yandava C."/>
            <person name="Haas B."/>
            <person name="Henn M.R."/>
            <person name="Nusbaum C."/>
            <person name="Birren B."/>
        </authorList>
    </citation>
    <scope>NUCLEOTIDE SEQUENCE [LARGE SCALE GENOMIC DNA]</scope>
</reference>
<evidence type="ECO:0000313" key="2">
    <source>
        <dbReference type="EMBL" id="KOB84855.1"/>
    </source>
</evidence>
<name>A0A0L7LX97_PLAF4</name>
<gene>
    <name evidence="2" type="ORF">PFDG_00176</name>
</gene>
<organism evidence="2 3">
    <name type="scientific">Plasmodium falciparum (isolate Dd2)</name>
    <dbReference type="NCBI Taxonomy" id="57267"/>
    <lineage>
        <taxon>Eukaryota</taxon>
        <taxon>Sar</taxon>
        <taxon>Alveolata</taxon>
        <taxon>Apicomplexa</taxon>
        <taxon>Aconoidasida</taxon>
        <taxon>Haemosporida</taxon>
        <taxon>Plasmodiidae</taxon>
        <taxon>Plasmodium</taxon>
        <taxon>Plasmodium (Laverania)</taxon>
    </lineage>
</organism>
<evidence type="ECO:0000256" key="1">
    <source>
        <dbReference type="SAM" id="Phobius"/>
    </source>
</evidence>
<dbReference type="InterPro" id="IPR006373">
    <property type="entry name" value="VSA_Rifin"/>
</dbReference>
<accession>A0A0L7LX97</accession>
<dbReference type="NCBIfam" id="TIGR01477">
    <property type="entry name" value="RIFIN"/>
    <property type="match status" value="1"/>
</dbReference>
<sequence length="337" mass="37181">MKIHYTNILLFPLKLNILVNTHKKPHTTARHTQKIPTTRSLSECELYAPVNYYSDPQMKEVMDNFNKQTQQRFHEYDERMKTIRQKCKDTCDKEIQKIILKDKLEKQMAQQFSTLHTDIHSDAIPTCICEKSLADKVEKGCLRCGSVLGGGVMPGFGAIGGTALYALNQLKPTAIAAATKYALAEGAAKGAVAVTNLSSSILLKYNSTCMSLDTSITVPAACSKFQIKLGIHLSETNTYGTPAYTAIPNGLKGILGEATQGAEAKAAQVSSATSSKIITEQKGVINTIYMSNQTAVIASIIAIVVIVLIMVIIYLILRYRRKKKMKKKLQYIKLLEE</sequence>
<keyword evidence="1" id="KW-0812">Transmembrane</keyword>